<dbReference type="OrthoDB" id="7424801at2"/>
<reference evidence="2 3" key="1">
    <citation type="submission" date="2019-03" db="EMBL/GenBank/DDBJ databases">
        <title>Genomic Encyclopedia of Type Strains, Phase IV (KMG-IV): sequencing the most valuable type-strain genomes for metagenomic binning, comparative biology and taxonomic classification.</title>
        <authorList>
            <person name="Goeker M."/>
        </authorList>
    </citation>
    <scope>NUCLEOTIDE SEQUENCE [LARGE SCALE GENOMIC DNA]</scope>
    <source>
        <strain evidence="2 3">DSM 25059</strain>
    </source>
</reference>
<dbReference type="AlphaFoldDB" id="A0A4R6FV28"/>
<feature type="domain" description="Tetrapyrrole biosynthesis uroporphyrinogen III synthase" evidence="1">
    <location>
        <begin position="16"/>
        <end position="215"/>
    </location>
</feature>
<dbReference type="EMBL" id="SNWD01000002">
    <property type="protein sequence ID" value="TDN85652.1"/>
    <property type="molecule type" value="Genomic_DNA"/>
</dbReference>
<dbReference type="RefSeq" id="WP_133494552.1">
    <property type="nucleotide sequence ID" value="NZ_BMLU01000002.1"/>
</dbReference>
<accession>A0A4R6FV28</accession>
<dbReference type="Gene3D" id="3.40.50.10090">
    <property type="match status" value="1"/>
</dbReference>
<evidence type="ECO:0000313" key="3">
    <source>
        <dbReference type="Proteomes" id="UP000295493"/>
    </source>
</evidence>
<dbReference type="InterPro" id="IPR003754">
    <property type="entry name" value="4pyrrol_synth_uPrphyn_synth"/>
</dbReference>
<dbReference type="CDD" id="cd06578">
    <property type="entry name" value="HemD"/>
    <property type="match status" value="1"/>
</dbReference>
<dbReference type="Proteomes" id="UP000295493">
    <property type="component" value="Unassembled WGS sequence"/>
</dbReference>
<comment type="caution">
    <text evidence="2">The sequence shown here is derived from an EMBL/GenBank/DDBJ whole genome shotgun (WGS) entry which is preliminary data.</text>
</comment>
<gene>
    <name evidence="2" type="ORF">EV664_102360</name>
</gene>
<dbReference type="InterPro" id="IPR036108">
    <property type="entry name" value="4pyrrol_syn_uPrphyn_synt_sf"/>
</dbReference>
<dbReference type="SUPFAM" id="SSF69618">
    <property type="entry name" value="HemD-like"/>
    <property type="match status" value="1"/>
</dbReference>
<keyword evidence="3" id="KW-1185">Reference proteome</keyword>
<dbReference type="GO" id="GO:0033014">
    <property type="term" value="P:tetrapyrrole biosynthetic process"/>
    <property type="evidence" value="ECO:0007669"/>
    <property type="project" value="InterPro"/>
</dbReference>
<proteinExistence type="predicted"/>
<organism evidence="2 3">
    <name type="scientific">Stakelama pacifica</name>
    <dbReference type="NCBI Taxonomy" id="517720"/>
    <lineage>
        <taxon>Bacteria</taxon>
        <taxon>Pseudomonadati</taxon>
        <taxon>Pseudomonadota</taxon>
        <taxon>Alphaproteobacteria</taxon>
        <taxon>Sphingomonadales</taxon>
        <taxon>Sphingomonadaceae</taxon>
        <taxon>Stakelama</taxon>
    </lineage>
</organism>
<dbReference type="Pfam" id="PF02602">
    <property type="entry name" value="HEM4"/>
    <property type="match status" value="1"/>
</dbReference>
<name>A0A4R6FV28_9SPHN</name>
<evidence type="ECO:0000259" key="1">
    <source>
        <dbReference type="Pfam" id="PF02602"/>
    </source>
</evidence>
<protein>
    <submittedName>
        <fullName evidence="2">Uroporphyrinogen-III synthase</fullName>
    </submittedName>
</protein>
<evidence type="ECO:0000313" key="2">
    <source>
        <dbReference type="EMBL" id="TDN85652.1"/>
    </source>
</evidence>
<dbReference type="GO" id="GO:0004852">
    <property type="term" value="F:uroporphyrinogen-III synthase activity"/>
    <property type="evidence" value="ECO:0007669"/>
    <property type="project" value="InterPro"/>
</dbReference>
<sequence>MSRAIAILRPEPGNSVTARRVERAGGTAIRLPLFVVRPLPWPAPKREHDALILTSANAMRHGGAQLAALTHLPVYAVGTATATSAQAMGFTIAHVGTEGADALLEQARRDGIRRALHLTGRDHRLSAIPPIVELREVYASEPCEMDEGRAGALIDCVAMVHSPRAGAALAALADTHGLDRARIALAAISEAAAEAAGTGWRAIAVPPGIGDAALVDTAIALAD</sequence>